<reference evidence="18" key="2">
    <citation type="journal article" date="2017" name="Nat. Plants">
        <title>The Aegilops tauschii genome reveals multiple impacts of transposons.</title>
        <authorList>
            <person name="Zhao G."/>
            <person name="Zou C."/>
            <person name="Li K."/>
            <person name="Wang K."/>
            <person name="Li T."/>
            <person name="Gao L."/>
            <person name="Zhang X."/>
            <person name="Wang H."/>
            <person name="Yang Z."/>
            <person name="Liu X."/>
            <person name="Jiang W."/>
            <person name="Mao L."/>
            <person name="Kong X."/>
            <person name="Jiao Y."/>
            <person name="Jia J."/>
        </authorList>
    </citation>
    <scope>NUCLEOTIDE SEQUENCE [LARGE SCALE GENOMIC DNA]</scope>
    <source>
        <strain evidence="18">cv. AL8/78</strain>
    </source>
</reference>
<keyword evidence="7 15" id="KW-0732">Signal</keyword>
<dbReference type="FunFam" id="3.80.10.10:FF:000095">
    <property type="entry name" value="LRR receptor-like serine/threonine-protein kinase GSO1"/>
    <property type="match status" value="1"/>
</dbReference>
<reference evidence="17" key="5">
    <citation type="journal article" date="2021" name="G3 (Bethesda)">
        <title>Aegilops tauschii genome assembly Aet v5.0 features greater sequence contiguity and improved annotation.</title>
        <authorList>
            <person name="Wang L."/>
            <person name="Zhu T."/>
            <person name="Rodriguez J.C."/>
            <person name="Deal K.R."/>
            <person name="Dubcovsky J."/>
            <person name="McGuire P.E."/>
            <person name="Lux T."/>
            <person name="Spannagl M."/>
            <person name="Mayer K.F.X."/>
            <person name="Baldrich P."/>
            <person name="Meyers B.C."/>
            <person name="Huo N."/>
            <person name="Gu Y.Q."/>
            <person name="Zhou H."/>
            <person name="Devos K.M."/>
            <person name="Bennetzen J.L."/>
            <person name="Unver T."/>
            <person name="Budak H."/>
            <person name="Gulick P.J."/>
            <person name="Galiba G."/>
            <person name="Kalapos B."/>
            <person name="Nelson D.R."/>
            <person name="Li P."/>
            <person name="You F.M."/>
            <person name="Luo M.C."/>
            <person name="Dvorak J."/>
        </authorList>
    </citation>
    <scope>NUCLEOTIDE SEQUENCE [LARGE SCALE GENOMIC DNA]</scope>
    <source>
        <strain evidence="17">cv. AL8/78</strain>
    </source>
</reference>
<dbReference type="SMART" id="SM00369">
    <property type="entry name" value="LRR_TYP"/>
    <property type="match status" value="5"/>
</dbReference>
<feature type="region of interest" description="Disordered" evidence="13">
    <location>
        <begin position="728"/>
        <end position="747"/>
    </location>
</feature>
<dbReference type="EnsemblPlants" id="AET6Gv20113100.2">
    <property type="protein sequence ID" value="AET6Gv20113100.2"/>
    <property type="gene ID" value="AET6Gv20113100"/>
</dbReference>
<evidence type="ECO:0000256" key="9">
    <source>
        <dbReference type="ARBA" id="ARBA00022989"/>
    </source>
</evidence>
<evidence type="ECO:0000256" key="15">
    <source>
        <dbReference type="SAM" id="SignalP"/>
    </source>
</evidence>
<evidence type="ECO:0000256" key="6">
    <source>
        <dbReference type="ARBA" id="ARBA00022692"/>
    </source>
</evidence>
<accession>A0A453MVP2</accession>
<dbReference type="Pfam" id="PF00560">
    <property type="entry name" value="LRR_1"/>
    <property type="match status" value="6"/>
</dbReference>
<evidence type="ECO:0000256" key="1">
    <source>
        <dbReference type="ARBA" id="ARBA00004167"/>
    </source>
</evidence>
<keyword evidence="6 14" id="KW-0812">Transmembrane</keyword>
<protein>
    <recommendedName>
        <fullName evidence="16">Protein kinase domain-containing protein</fullName>
    </recommendedName>
</protein>
<dbReference type="InterPro" id="IPR032675">
    <property type="entry name" value="LRR_dom_sf"/>
</dbReference>
<comment type="similarity">
    <text evidence="3">Belongs to the RLP family.</text>
</comment>
<feature type="signal peptide" evidence="15">
    <location>
        <begin position="1"/>
        <end position="24"/>
    </location>
</feature>
<keyword evidence="9 14" id="KW-1133">Transmembrane helix</keyword>
<feature type="domain" description="Protein kinase" evidence="16">
    <location>
        <begin position="553"/>
        <end position="893"/>
    </location>
</feature>
<dbReference type="InterPro" id="IPR000719">
    <property type="entry name" value="Prot_kinase_dom"/>
</dbReference>
<dbReference type="InterPro" id="IPR003591">
    <property type="entry name" value="Leu-rich_rpt_typical-subtyp"/>
</dbReference>
<dbReference type="GO" id="GO:0005524">
    <property type="term" value="F:ATP binding"/>
    <property type="evidence" value="ECO:0007669"/>
    <property type="project" value="InterPro"/>
</dbReference>
<dbReference type="Gramene" id="AET6Gv20113100.2">
    <property type="protein sequence ID" value="AET6Gv20113100.2"/>
    <property type="gene ID" value="AET6Gv20113100"/>
</dbReference>
<reference evidence="17" key="3">
    <citation type="journal article" date="2017" name="Nature">
        <title>Genome sequence of the progenitor of the wheat D genome Aegilops tauschii.</title>
        <authorList>
            <person name="Luo M.C."/>
            <person name="Gu Y.Q."/>
            <person name="Puiu D."/>
            <person name="Wang H."/>
            <person name="Twardziok S.O."/>
            <person name="Deal K.R."/>
            <person name="Huo N."/>
            <person name="Zhu T."/>
            <person name="Wang L."/>
            <person name="Wang Y."/>
            <person name="McGuire P.E."/>
            <person name="Liu S."/>
            <person name="Long H."/>
            <person name="Ramasamy R.K."/>
            <person name="Rodriguez J.C."/>
            <person name="Van S.L."/>
            <person name="Yuan L."/>
            <person name="Wang Z."/>
            <person name="Xia Z."/>
            <person name="Xiao L."/>
            <person name="Anderson O.D."/>
            <person name="Ouyang S."/>
            <person name="Liang Y."/>
            <person name="Zimin A.V."/>
            <person name="Pertea G."/>
            <person name="Qi P."/>
            <person name="Bennetzen J.L."/>
            <person name="Dai X."/>
            <person name="Dawson M.W."/>
            <person name="Muller H.G."/>
            <person name="Kugler K."/>
            <person name="Rivarola-Duarte L."/>
            <person name="Spannagl M."/>
            <person name="Mayer K.F.X."/>
            <person name="Lu F.H."/>
            <person name="Bevan M.W."/>
            <person name="Leroy P."/>
            <person name="Li P."/>
            <person name="You F.M."/>
            <person name="Sun Q."/>
            <person name="Liu Z."/>
            <person name="Lyons E."/>
            <person name="Wicker T."/>
            <person name="Salzberg S.L."/>
            <person name="Devos K.M."/>
            <person name="Dvorak J."/>
        </authorList>
    </citation>
    <scope>NUCLEOTIDE SEQUENCE [LARGE SCALE GENOMIC DNA]</scope>
    <source>
        <strain evidence="17">cv. AL8/78</strain>
    </source>
</reference>
<evidence type="ECO:0000256" key="7">
    <source>
        <dbReference type="ARBA" id="ARBA00022729"/>
    </source>
</evidence>
<dbReference type="Gene3D" id="1.10.510.10">
    <property type="entry name" value="Transferase(Phosphotransferase) domain 1"/>
    <property type="match status" value="1"/>
</dbReference>
<dbReference type="GO" id="GO:0005886">
    <property type="term" value="C:plasma membrane"/>
    <property type="evidence" value="ECO:0007669"/>
    <property type="project" value="UniProtKB-SubCell"/>
</dbReference>
<dbReference type="SUPFAM" id="SSF52047">
    <property type="entry name" value="RNI-like"/>
    <property type="match status" value="1"/>
</dbReference>
<organism evidence="17 18">
    <name type="scientific">Aegilops tauschii subsp. strangulata</name>
    <name type="common">Goatgrass</name>
    <dbReference type="NCBI Taxonomy" id="200361"/>
    <lineage>
        <taxon>Eukaryota</taxon>
        <taxon>Viridiplantae</taxon>
        <taxon>Streptophyta</taxon>
        <taxon>Embryophyta</taxon>
        <taxon>Tracheophyta</taxon>
        <taxon>Spermatophyta</taxon>
        <taxon>Magnoliopsida</taxon>
        <taxon>Liliopsida</taxon>
        <taxon>Poales</taxon>
        <taxon>Poaceae</taxon>
        <taxon>BOP clade</taxon>
        <taxon>Pooideae</taxon>
        <taxon>Triticodae</taxon>
        <taxon>Triticeae</taxon>
        <taxon>Triticinae</taxon>
        <taxon>Aegilops</taxon>
    </lineage>
</organism>
<dbReference type="InterPro" id="IPR011009">
    <property type="entry name" value="Kinase-like_dom_sf"/>
</dbReference>
<evidence type="ECO:0000256" key="12">
    <source>
        <dbReference type="ARBA" id="ARBA00023180"/>
    </source>
</evidence>
<dbReference type="FunFam" id="3.80.10.10:FF:000213">
    <property type="entry name" value="Tyrosine-sulfated glycopeptide receptor 1"/>
    <property type="match status" value="1"/>
</dbReference>
<evidence type="ECO:0000256" key="8">
    <source>
        <dbReference type="ARBA" id="ARBA00022737"/>
    </source>
</evidence>
<name>A0A453MVP2_AEGTS</name>
<evidence type="ECO:0000313" key="17">
    <source>
        <dbReference type="EnsemblPlants" id="AET6Gv20113100.2"/>
    </source>
</evidence>
<dbReference type="Proteomes" id="UP000015105">
    <property type="component" value="Chromosome 6D"/>
</dbReference>
<dbReference type="PANTHER" id="PTHR27000:SF711">
    <property type="entry name" value="PROTEIN KINASE DOMAIN-CONTAINING PROTEIN"/>
    <property type="match status" value="1"/>
</dbReference>
<sequence length="904" mass="94556">RLAAVAALLLPAIVLLSRCRGVAAQPSPRCGAGDLAALRGFSAGLDATVDGWPALSDDDDGCCAWPGVVCGRAGVVGVVLPNRTLRGEVAASLAGLTGLRVLNLSGNALRGSLPPGLLRLRRLEVLDVSSNALAGAIGLELELQLPAARVFNVSYNAFNGSHPVLPGAMNLTAYDASGNGFEGPVDAAGVCASSPGLRVLRLSMNSLSGDFPVGFGQCRSLLDLSLDGNGITGALPDDLFAVTSLRYLSLHTNSISGEIPPGLRNLTGLVRLDLSFNAFSGVLPEAFDALAGTLQELSAPSNLLTGGLPVTLSLCVNLRVLNLRNNTLTGAIGLDFRAVNSLVYLDLGVNKFTGLIPASLPACAGMTALNLGRNLLTGEIPPSFAAFPSLSFLSLTGNGFSNVTSALRILQRLPNLTSLVLTKNFRGGEAMPEDGIDGFAKMEVLVIANCELTGAIPAWLAGLRKLKVLDISWNRLAGPIPPLLGELDRLFYLDISNNSLQGEVPASLTRMPALLAGSGNGRGDDDQKVQDFPFFMRRNVSAKGRQYNQVSSFPASLVLGRNNLTGGVPAGLGALARLHIVDLSWNGLSGPIPPELSGMTSLESLDVSHNALSGAIPESLTRLSFLSHFAVAYNNLSGEIPIGGQFFTFSSADFAGNPFLCGFHVGRKCDRKIDDQATDGSTTGRNDGRRSAASAGVVAAICVGTTLLVAVGLAATWRAWSRRRQEDNSCRVAAGDDEESTDSSAARSSTLARLGDFGLARLARGSDDTHVTTDLVGTLGYIPPEYGHSPAATYRGDVYSMGVVLVELVTGRRPVDMAARLGARDVTAWAVRLRREGRGHEAVDAAVPGRHREEAARVLELACACVSEDPKARPTAQQLVERLDAVAGAAPEIRSGATEHRTVD</sequence>
<dbReference type="Gene3D" id="3.80.10.10">
    <property type="entry name" value="Ribonuclease Inhibitor"/>
    <property type="match status" value="3"/>
</dbReference>
<keyword evidence="5" id="KW-0433">Leucine-rich repeat</keyword>
<evidence type="ECO:0000256" key="4">
    <source>
        <dbReference type="ARBA" id="ARBA00022475"/>
    </source>
</evidence>
<evidence type="ECO:0000256" key="5">
    <source>
        <dbReference type="ARBA" id="ARBA00022614"/>
    </source>
</evidence>
<keyword evidence="18" id="KW-1185">Reference proteome</keyword>
<evidence type="ECO:0000256" key="2">
    <source>
        <dbReference type="ARBA" id="ARBA00004236"/>
    </source>
</evidence>
<dbReference type="InterPro" id="IPR001611">
    <property type="entry name" value="Leu-rich_rpt"/>
</dbReference>
<dbReference type="GO" id="GO:0004672">
    <property type="term" value="F:protein kinase activity"/>
    <property type="evidence" value="ECO:0007669"/>
    <property type="project" value="InterPro"/>
</dbReference>
<keyword evidence="8" id="KW-0677">Repeat</keyword>
<keyword evidence="10 14" id="KW-0472">Membrane</keyword>
<evidence type="ECO:0000256" key="10">
    <source>
        <dbReference type="ARBA" id="ARBA00023136"/>
    </source>
</evidence>
<feature type="transmembrane region" description="Helical" evidence="14">
    <location>
        <begin position="692"/>
        <end position="715"/>
    </location>
</feature>
<reference evidence="18" key="1">
    <citation type="journal article" date="2014" name="Science">
        <title>Ancient hybridizations among the ancestral genomes of bread wheat.</title>
        <authorList>
            <consortium name="International Wheat Genome Sequencing Consortium,"/>
            <person name="Marcussen T."/>
            <person name="Sandve S.R."/>
            <person name="Heier L."/>
            <person name="Spannagl M."/>
            <person name="Pfeifer M."/>
            <person name="Jakobsen K.S."/>
            <person name="Wulff B.B."/>
            <person name="Steuernagel B."/>
            <person name="Mayer K.F."/>
            <person name="Olsen O.A."/>
        </authorList>
    </citation>
    <scope>NUCLEOTIDE SEQUENCE [LARGE SCALE GENOMIC DNA]</scope>
    <source>
        <strain evidence="18">cv. AL8/78</strain>
    </source>
</reference>
<evidence type="ECO:0000256" key="13">
    <source>
        <dbReference type="SAM" id="MobiDB-lite"/>
    </source>
</evidence>
<reference evidence="17" key="4">
    <citation type="submission" date="2019-03" db="UniProtKB">
        <authorList>
            <consortium name="EnsemblPlants"/>
        </authorList>
    </citation>
    <scope>IDENTIFICATION</scope>
</reference>
<dbReference type="PANTHER" id="PTHR27000">
    <property type="entry name" value="LEUCINE-RICH REPEAT RECEPTOR-LIKE PROTEIN KINASE FAMILY PROTEIN-RELATED"/>
    <property type="match status" value="1"/>
</dbReference>
<evidence type="ECO:0000259" key="16">
    <source>
        <dbReference type="PROSITE" id="PS50011"/>
    </source>
</evidence>
<dbReference type="PROSITE" id="PS50011">
    <property type="entry name" value="PROTEIN_KINASE_DOM"/>
    <property type="match status" value="1"/>
</dbReference>
<keyword evidence="11" id="KW-0675">Receptor</keyword>
<dbReference type="Pfam" id="PF13855">
    <property type="entry name" value="LRR_8"/>
    <property type="match status" value="1"/>
</dbReference>
<dbReference type="Pfam" id="PF00069">
    <property type="entry name" value="Pkinase"/>
    <property type="match status" value="1"/>
</dbReference>
<dbReference type="SMART" id="SM00220">
    <property type="entry name" value="S_TKc"/>
    <property type="match status" value="1"/>
</dbReference>
<evidence type="ECO:0000256" key="14">
    <source>
        <dbReference type="SAM" id="Phobius"/>
    </source>
</evidence>
<evidence type="ECO:0000256" key="3">
    <source>
        <dbReference type="ARBA" id="ARBA00009592"/>
    </source>
</evidence>
<feature type="chain" id="PRO_5019020724" description="Protein kinase domain-containing protein" evidence="15">
    <location>
        <begin position="25"/>
        <end position="904"/>
    </location>
</feature>
<dbReference type="SUPFAM" id="SSF56112">
    <property type="entry name" value="Protein kinase-like (PK-like)"/>
    <property type="match status" value="1"/>
</dbReference>
<evidence type="ECO:0000256" key="11">
    <source>
        <dbReference type="ARBA" id="ARBA00023170"/>
    </source>
</evidence>
<dbReference type="SUPFAM" id="SSF52058">
    <property type="entry name" value="L domain-like"/>
    <property type="match status" value="1"/>
</dbReference>
<proteinExistence type="inferred from homology"/>
<comment type="subcellular location">
    <subcellularLocation>
        <location evidence="2">Cell membrane</location>
    </subcellularLocation>
    <subcellularLocation>
        <location evidence="1">Membrane</location>
        <topology evidence="1">Single-pass membrane protein</topology>
    </subcellularLocation>
</comment>
<evidence type="ECO:0000313" key="18">
    <source>
        <dbReference type="Proteomes" id="UP000015105"/>
    </source>
</evidence>
<keyword evidence="12" id="KW-0325">Glycoprotein</keyword>
<dbReference type="AlphaFoldDB" id="A0A453MVP2"/>
<keyword evidence="4" id="KW-1003">Cell membrane</keyword>